<evidence type="ECO:0000259" key="3">
    <source>
        <dbReference type="Pfam" id="PF01052"/>
    </source>
</evidence>
<dbReference type="EMBL" id="PXYW01000092">
    <property type="protein sequence ID" value="PSR29079.1"/>
    <property type="molecule type" value="Genomic_DNA"/>
</dbReference>
<dbReference type="InterPro" id="IPR036429">
    <property type="entry name" value="SpoA-like_sf"/>
</dbReference>
<proteinExistence type="inferred from homology"/>
<comment type="similarity">
    <text evidence="1">Belongs to the FliN/MopA/SpaO family.</text>
</comment>
<organism evidence="4 5">
    <name type="scientific">Sulfobacillus benefaciens</name>
    <dbReference type="NCBI Taxonomy" id="453960"/>
    <lineage>
        <taxon>Bacteria</taxon>
        <taxon>Bacillati</taxon>
        <taxon>Bacillota</taxon>
        <taxon>Clostridia</taxon>
        <taxon>Eubacteriales</taxon>
        <taxon>Clostridiales Family XVII. Incertae Sedis</taxon>
        <taxon>Sulfobacillus</taxon>
    </lineage>
</organism>
<dbReference type="PRINTS" id="PR00956">
    <property type="entry name" value="FLGMOTORFLIN"/>
</dbReference>
<dbReference type="PANTHER" id="PTHR30034:SF6">
    <property type="entry name" value="YOP PROTEINS TRANSLOCATION PROTEIN Q"/>
    <property type="match status" value="1"/>
</dbReference>
<dbReference type="GO" id="GO:0003774">
    <property type="term" value="F:cytoskeletal motor activity"/>
    <property type="evidence" value="ECO:0007669"/>
    <property type="project" value="InterPro"/>
</dbReference>
<gene>
    <name evidence="4" type="ORF">C7B46_18795</name>
</gene>
<accession>A0A2T2X3M2</accession>
<reference evidence="4 5" key="1">
    <citation type="journal article" date="2014" name="BMC Genomics">
        <title>Comparison of environmental and isolate Sulfobacillus genomes reveals diverse carbon, sulfur, nitrogen, and hydrogen metabolisms.</title>
        <authorList>
            <person name="Justice N.B."/>
            <person name="Norman A."/>
            <person name="Brown C.T."/>
            <person name="Singh A."/>
            <person name="Thomas B.C."/>
            <person name="Banfield J.F."/>
        </authorList>
    </citation>
    <scope>NUCLEOTIDE SEQUENCE [LARGE SCALE GENOMIC DNA]</scope>
    <source>
        <strain evidence="4">AMDSBA4</strain>
    </source>
</reference>
<evidence type="ECO:0000256" key="1">
    <source>
        <dbReference type="ARBA" id="ARBA00009226"/>
    </source>
</evidence>
<dbReference type="GO" id="GO:0071978">
    <property type="term" value="P:bacterial-type flagellum-dependent swarming motility"/>
    <property type="evidence" value="ECO:0007669"/>
    <property type="project" value="TreeGrafter"/>
</dbReference>
<dbReference type="Proteomes" id="UP000242972">
    <property type="component" value="Unassembled WGS sequence"/>
</dbReference>
<dbReference type="GO" id="GO:0050918">
    <property type="term" value="P:positive chemotaxis"/>
    <property type="evidence" value="ECO:0007669"/>
    <property type="project" value="TreeGrafter"/>
</dbReference>
<comment type="caution">
    <text evidence="4">The sequence shown here is derived from an EMBL/GenBank/DDBJ whole genome shotgun (WGS) entry which is preliminary data.</text>
</comment>
<feature type="domain" description="Flagellar motor switch protein FliN-like C-terminal" evidence="3">
    <location>
        <begin position="65"/>
        <end position="134"/>
    </location>
</feature>
<evidence type="ECO:0000313" key="5">
    <source>
        <dbReference type="Proteomes" id="UP000242972"/>
    </source>
</evidence>
<dbReference type="GO" id="GO:0009425">
    <property type="term" value="C:bacterial-type flagellum basal body"/>
    <property type="evidence" value="ECO:0007669"/>
    <property type="project" value="InterPro"/>
</dbReference>
<evidence type="ECO:0000313" key="4">
    <source>
        <dbReference type="EMBL" id="PSR29079.1"/>
    </source>
</evidence>
<dbReference type="Gene3D" id="2.30.330.10">
    <property type="entry name" value="SpoA-like"/>
    <property type="match status" value="1"/>
</dbReference>
<dbReference type="PANTHER" id="PTHR30034">
    <property type="entry name" value="FLAGELLAR MOTOR SWITCH PROTEIN FLIM"/>
    <property type="match status" value="1"/>
</dbReference>
<dbReference type="Pfam" id="PF01052">
    <property type="entry name" value="FliMN_C"/>
    <property type="match status" value="1"/>
</dbReference>
<dbReference type="AlphaFoldDB" id="A0A2T2X3M2"/>
<feature type="region of interest" description="Disordered" evidence="2">
    <location>
        <begin position="1"/>
        <end position="31"/>
    </location>
</feature>
<protein>
    <recommendedName>
        <fullName evidence="3">Flagellar motor switch protein FliN-like C-terminal domain-containing protein</fullName>
    </recommendedName>
</protein>
<dbReference type="InterPro" id="IPR001172">
    <property type="entry name" value="FliN_T3SS_HrcQb"/>
</dbReference>
<dbReference type="SUPFAM" id="SSF101801">
    <property type="entry name" value="Surface presentation of antigens (SPOA)"/>
    <property type="match status" value="1"/>
</dbReference>
<sequence length="137" mass="14629">MAEENTGPLSQEEIDALLAGMSSNVSEEPKDDSIVVNDSVIAMEQSHPNPAVHAPVPIADPRLRRVADLPVNMTVSLGETVLSLESVLQLGIGSRIVFDKKWHDHATIKLNGLPIGNGRVVLVANTFGVEVTAWGKS</sequence>
<evidence type="ECO:0000256" key="2">
    <source>
        <dbReference type="SAM" id="MobiDB-lite"/>
    </source>
</evidence>
<name>A0A2T2X3M2_9FIRM</name>
<dbReference type="InterPro" id="IPR001543">
    <property type="entry name" value="FliN-like_C"/>
</dbReference>